<dbReference type="CDD" id="cd00082">
    <property type="entry name" value="HisKA"/>
    <property type="match status" value="1"/>
</dbReference>
<evidence type="ECO:0000256" key="3">
    <source>
        <dbReference type="ARBA" id="ARBA00012438"/>
    </source>
</evidence>
<proteinExistence type="predicted"/>
<evidence type="ECO:0000256" key="1">
    <source>
        <dbReference type="ARBA" id="ARBA00000085"/>
    </source>
</evidence>
<dbReference type="SMART" id="SM00387">
    <property type="entry name" value="HATPase_c"/>
    <property type="match status" value="1"/>
</dbReference>
<evidence type="ECO:0000256" key="6">
    <source>
        <dbReference type="ARBA" id="ARBA00022692"/>
    </source>
</evidence>
<dbReference type="InterPro" id="IPR003660">
    <property type="entry name" value="HAMP_dom"/>
</dbReference>
<protein>
    <recommendedName>
        <fullName evidence="3">histidine kinase</fullName>
        <ecNumber evidence="3">2.7.13.3</ecNumber>
    </recommendedName>
</protein>
<evidence type="ECO:0000313" key="15">
    <source>
        <dbReference type="Proteomes" id="UP001501170"/>
    </source>
</evidence>
<dbReference type="RefSeq" id="WP_346077096.1">
    <property type="nucleotide sequence ID" value="NZ_BAAARB010000019.1"/>
</dbReference>
<dbReference type="PROSITE" id="PS51257">
    <property type="entry name" value="PROKAR_LIPOPROTEIN"/>
    <property type="match status" value="1"/>
</dbReference>
<comment type="catalytic activity">
    <reaction evidence="1">
        <text>ATP + protein L-histidine = ADP + protein N-phospho-L-histidine.</text>
        <dbReference type="EC" id="2.7.13.3"/>
    </reaction>
</comment>
<dbReference type="InterPro" id="IPR004358">
    <property type="entry name" value="Sig_transdc_His_kin-like_C"/>
</dbReference>
<dbReference type="PROSITE" id="PS50109">
    <property type="entry name" value="HIS_KIN"/>
    <property type="match status" value="1"/>
</dbReference>
<dbReference type="InterPro" id="IPR036890">
    <property type="entry name" value="HATPase_C_sf"/>
</dbReference>
<dbReference type="Pfam" id="PF00512">
    <property type="entry name" value="HisKA"/>
    <property type="match status" value="1"/>
</dbReference>
<dbReference type="CDD" id="cd06225">
    <property type="entry name" value="HAMP"/>
    <property type="match status" value="1"/>
</dbReference>
<dbReference type="Pfam" id="PF00672">
    <property type="entry name" value="HAMP"/>
    <property type="match status" value="1"/>
</dbReference>
<dbReference type="Gene3D" id="1.10.287.130">
    <property type="match status" value="1"/>
</dbReference>
<name>A0ABP5UV62_9ACTN</name>
<evidence type="ECO:0000313" key="14">
    <source>
        <dbReference type="EMBL" id="GAA2388528.1"/>
    </source>
</evidence>
<feature type="domain" description="HAMP" evidence="13">
    <location>
        <begin position="94"/>
        <end position="147"/>
    </location>
</feature>
<dbReference type="EC" id="2.7.13.3" evidence="3"/>
<keyword evidence="5" id="KW-0808">Transferase</keyword>
<keyword evidence="7 14" id="KW-0418">Kinase</keyword>
<evidence type="ECO:0000259" key="13">
    <source>
        <dbReference type="PROSITE" id="PS50885"/>
    </source>
</evidence>
<evidence type="ECO:0000256" key="8">
    <source>
        <dbReference type="ARBA" id="ARBA00022989"/>
    </source>
</evidence>
<dbReference type="Pfam" id="PF02518">
    <property type="entry name" value="HATPase_c"/>
    <property type="match status" value="1"/>
</dbReference>
<evidence type="ECO:0000256" key="11">
    <source>
        <dbReference type="SAM" id="Phobius"/>
    </source>
</evidence>
<dbReference type="PRINTS" id="PR00344">
    <property type="entry name" value="BCTRLSENSOR"/>
</dbReference>
<keyword evidence="10 11" id="KW-0472">Membrane</keyword>
<organism evidence="14 15">
    <name type="scientific">Gordonia cholesterolivorans</name>
    <dbReference type="NCBI Taxonomy" id="559625"/>
    <lineage>
        <taxon>Bacteria</taxon>
        <taxon>Bacillati</taxon>
        <taxon>Actinomycetota</taxon>
        <taxon>Actinomycetes</taxon>
        <taxon>Mycobacteriales</taxon>
        <taxon>Gordoniaceae</taxon>
        <taxon>Gordonia</taxon>
    </lineage>
</organism>
<evidence type="ECO:0000256" key="4">
    <source>
        <dbReference type="ARBA" id="ARBA00022553"/>
    </source>
</evidence>
<keyword evidence="8 11" id="KW-1133">Transmembrane helix</keyword>
<dbReference type="EMBL" id="BAAARB010000019">
    <property type="protein sequence ID" value="GAA2388528.1"/>
    <property type="molecule type" value="Genomic_DNA"/>
</dbReference>
<evidence type="ECO:0000259" key="12">
    <source>
        <dbReference type="PROSITE" id="PS50109"/>
    </source>
</evidence>
<dbReference type="InterPro" id="IPR050428">
    <property type="entry name" value="TCS_sensor_his_kinase"/>
</dbReference>
<feature type="transmembrane region" description="Helical" evidence="11">
    <location>
        <begin position="16"/>
        <end position="44"/>
    </location>
</feature>
<dbReference type="Gene3D" id="6.10.340.10">
    <property type="match status" value="1"/>
</dbReference>
<dbReference type="InterPro" id="IPR036097">
    <property type="entry name" value="HisK_dim/P_sf"/>
</dbReference>
<dbReference type="PANTHER" id="PTHR45436">
    <property type="entry name" value="SENSOR HISTIDINE KINASE YKOH"/>
    <property type="match status" value="1"/>
</dbReference>
<keyword evidence="15" id="KW-1185">Reference proteome</keyword>
<dbReference type="PANTHER" id="PTHR45436:SF5">
    <property type="entry name" value="SENSOR HISTIDINE KINASE TRCS"/>
    <property type="match status" value="1"/>
</dbReference>
<dbReference type="InterPro" id="IPR003661">
    <property type="entry name" value="HisK_dim/P_dom"/>
</dbReference>
<keyword evidence="4" id="KW-0597">Phosphoprotein</keyword>
<dbReference type="SUPFAM" id="SSF55874">
    <property type="entry name" value="ATPase domain of HSP90 chaperone/DNA topoisomerase II/histidine kinase"/>
    <property type="match status" value="1"/>
</dbReference>
<feature type="transmembrane region" description="Helical" evidence="11">
    <location>
        <begin position="65"/>
        <end position="92"/>
    </location>
</feature>
<evidence type="ECO:0000256" key="10">
    <source>
        <dbReference type="ARBA" id="ARBA00023136"/>
    </source>
</evidence>
<dbReference type="SMART" id="SM00388">
    <property type="entry name" value="HisKA"/>
    <property type="match status" value="1"/>
</dbReference>
<reference evidence="15" key="1">
    <citation type="journal article" date="2019" name="Int. J. Syst. Evol. Microbiol.">
        <title>The Global Catalogue of Microorganisms (GCM) 10K type strain sequencing project: providing services to taxonomists for standard genome sequencing and annotation.</title>
        <authorList>
            <consortium name="The Broad Institute Genomics Platform"/>
            <consortium name="The Broad Institute Genome Sequencing Center for Infectious Disease"/>
            <person name="Wu L."/>
            <person name="Ma J."/>
        </authorList>
    </citation>
    <scope>NUCLEOTIDE SEQUENCE [LARGE SCALE GENOMIC DNA]</scope>
    <source>
        <strain evidence="15">JCM 16227</strain>
    </source>
</reference>
<dbReference type="InterPro" id="IPR005467">
    <property type="entry name" value="His_kinase_dom"/>
</dbReference>
<comment type="caution">
    <text evidence="14">The sequence shown here is derived from an EMBL/GenBank/DDBJ whole genome shotgun (WGS) entry which is preliminary data.</text>
</comment>
<evidence type="ECO:0000256" key="2">
    <source>
        <dbReference type="ARBA" id="ARBA00004236"/>
    </source>
</evidence>
<feature type="domain" description="Histidine kinase" evidence="12">
    <location>
        <begin position="155"/>
        <end position="369"/>
    </location>
</feature>
<keyword evidence="6 11" id="KW-0812">Transmembrane</keyword>
<dbReference type="SUPFAM" id="SSF47384">
    <property type="entry name" value="Homodimeric domain of signal transducing histidine kinase"/>
    <property type="match status" value="1"/>
</dbReference>
<evidence type="ECO:0000256" key="7">
    <source>
        <dbReference type="ARBA" id="ARBA00022777"/>
    </source>
</evidence>
<dbReference type="SMART" id="SM00304">
    <property type="entry name" value="HAMP"/>
    <property type="match status" value="1"/>
</dbReference>
<evidence type="ECO:0000256" key="5">
    <source>
        <dbReference type="ARBA" id="ARBA00022679"/>
    </source>
</evidence>
<dbReference type="Gene3D" id="3.30.565.10">
    <property type="entry name" value="Histidine kinase-like ATPase, C-terminal domain"/>
    <property type="match status" value="1"/>
</dbReference>
<dbReference type="PROSITE" id="PS50885">
    <property type="entry name" value="HAMP"/>
    <property type="match status" value="1"/>
</dbReference>
<dbReference type="GO" id="GO:0016301">
    <property type="term" value="F:kinase activity"/>
    <property type="evidence" value="ECO:0007669"/>
    <property type="project" value="UniProtKB-KW"/>
</dbReference>
<sequence length="369" mass="38473">MTATGRPSRFAVGTGLMLVMAAVVVATTACALMIAWLVAPGIFHEHLRQAGIDRDSSEAMHVERAFAAAVGVSWGLAAVIATVSALAVSWYLAGRAQRTVTAVAASTARIADGGYDVRVHGGGMGREFDALAAAVNRLAARLAETEATRRRMLSDLAHEMRTPLATIDSYLEAVEDGVRRPDADTMDILYAATGRLRRLAEDVTAVSQAQEGALSVMPVRTTDRALAESAAAAAGEAYAAKGVTLRVEAHAATAVRADPARIGQVLGNLLANALRHTPDGGAVTLRTRCADPHAVIEVADTGDGIASDHLSHVFDRFYRADTARDRDHGGSGIGLTIARALVEQHGGSLSAASDGPGRGATFTVRLPRV</sequence>
<comment type="subcellular location">
    <subcellularLocation>
        <location evidence="2">Cell membrane</location>
    </subcellularLocation>
</comment>
<dbReference type="Proteomes" id="UP001501170">
    <property type="component" value="Unassembled WGS sequence"/>
</dbReference>
<keyword evidence="9" id="KW-0902">Two-component regulatory system</keyword>
<gene>
    <name evidence="14" type="ORF">GCM10009855_30840</name>
</gene>
<evidence type="ECO:0000256" key="9">
    <source>
        <dbReference type="ARBA" id="ARBA00023012"/>
    </source>
</evidence>
<accession>A0ABP5UV62</accession>
<dbReference type="InterPro" id="IPR003594">
    <property type="entry name" value="HATPase_dom"/>
</dbReference>